<dbReference type="FunFam" id="1.10.10.10:FF:000099">
    <property type="entry name" value="Two-component system response regulator TorR"/>
    <property type="match status" value="1"/>
</dbReference>
<evidence type="ECO:0000256" key="2">
    <source>
        <dbReference type="ARBA" id="ARBA00022490"/>
    </source>
</evidence>
<dbReference type="SUPFAM" id="SSF52172">
    <property type="entry name" value="CheY-like"/>
    <property type="match status" value="1"/>
</dbReference>
<dbReference type="CDD" id="cd00383">
    <property type="entry name" value="trans_reg_C"/>
    <property type="match status" value="1"/>
</dbReference>
<dbReference type="Gene3D" id="1.10.10.10">
    <property type="entry name" value="Winged helix-like DNA-binding domain superfamily/Winged helix DNA-binding domain"/>
    <property type="match status" value="1"/>
</dbReference>
<feature type="domain" description="OmpR/PhoB-type" evidence="11">
    <location>
        <begin position="137"/>
        <end position="236"/>
    </location>
</feature>
<accession>A0A845I2A6</accession>
<proteinExistence type="predicted"/>
<dbReference type="Pfam" id="PF00072">
    <property type="entry name" value="Response_reg"/>
    <property type="match status" value="1"/>
</dbReference>
<protein>
    <submittedName>
        <fullName evidence="12">Response regulator</fullName>
    </submittedName>
</protein>
<dbReference type="InterPro" id="IPR016032">
    <property type="entry name" value="Sig_transdc_resp-reg_C-effctor"/>
</dbReference>
<evidence type="ECO:0000313" key="13">
    <source>
        <dbReference type="Proteomes" id="UP000444316"/>
    </source>
</evidence>
<dbReference type="Pfam" id="PF00486">
    <property type="entry name" value="Trans_reg_C"/>
    <property type="match status" value="1"/>
</dbReference>
<feature type="domain" description="Response regulatory" evidence="10">
    <location>
        <begin position="6"/>
        <end position="119"/>
    </location>
</feature>
<dbReference type="GO" id="GO:0000976">
    <property type="term" value="F:transcription cis-regulatory region binding"/>
    <property type="evidence" value="ECO:0007669"/>
    <property type="project" value="TreeGrafter"/>
</dbReference>
<evidence type="ECO:0000313" key="12">
    <source>
        <dbReference type="EMBL" id="MYN45226.1"/>
    </source>
</evidence>
<keyword evidence="6 9" id="KW-0238">DNA-binding</keyword>
<dbReference type="SMART" id="SM00448">
    <property type="entry name" value="REC"/>
    <property type="match status" value="1"/>
</dbReference>
<dbReference type="Gene3D" id="6.10.250.690">
    <property type="match status" value="1"/>
</dbReference>
<dbReference type="FunFam" id="3.40.50.2300:FF:000001">
    <property type="entry name" value="DNA-binding response regulator PhoB"/>
    <property type="match status" value="1"/>
</dbReference>
<dbReference type="GO" id="GO:0006355">
    <property type="term" value="P:regulation of DNA-templated transcription"/>
    <property type="evidence" value="ECO:0007669"/>
    <property type="project" value="InterPro"/>
</dbReference>
<dbReference type="GO" id="GO:0005829">
    <property type="term" value="C:cytosol"/>
    <property type="evidence" value="ECO:0007669"/>
    <property type="project" value="TreeGrafter"/>
</dbReference>
<reference evidence="12" key="1">
    <citation type="submission" date="2019-12" db="EMBL/GenBank/DDBJ databases">
        <title>Novel species isolated from a subtropical stream in China.</title>
        <authorList>
            <person name="Lu H."/>
        </authorList>
    </citation>
    <scope>NUCLEOTIDE SEQUENCE [LARGE SCALE GENOMIC DNA]</scope>
    <source>
        <strain evidence="12">FT93W</strain>
    </source>
</reference>
<dbReference type="PROSITE" id="PS51755">
    <property type="entry name" value="OMPR_PHOB"/>
    <property type="match status" value="1"/>
</dbReference>
<evidence type="ECO:0000256" key="4">
    <source>
        <dbReference type="ARBA" id="ARBA00023012"/>
    </source>
</evidence>
<name>A0A845I2A6_9BURK</name>
<comment type="subcellular location">
    <subcellularLocation>
        <location evidence="1">Cytoplasm</location>
    </subcellularLocation>
</comment>
<dbReference type="Gene3D" id="3.40.50.2300">
    <property type="match status" value="1"/>
</dbReference>
<dbReference type="PROSITE" id="PS50110">
    <property type="entry name" value="RESPONSE_REGULATORY"/>
    <property type="match status" value="1"/>
</dbReference>
<dbReference type="GO" id="GO:0032993">
    <property type="term" value="C:protein-DNA complex"/>
    <property type="evidence" value="ECO:0007669"/>
    <property type="project" value="TreeGrafter"/>
</dbReference>
<dbReference type="PANTHER" id="PTHR48111">
    <property type="entry name" value="REGULATOR OF RPOS"/>
    <property type="match status" value="1"/>
</dbReference>
<evidence type="ECO:0000256" key="3">
    <source>
        <dbReference type="ARBA" id="ARBA00022553"/>
    </source>
</evidence>
<dbReference type="CDD" id="cd17574">
    <property type="entry name" value="REC_OmpR"/>
    <property type="match status" value="1"/>
</dbReference>
<dbReference type="SUPFAM" id="SSF46894">
    <property type="entry name" value="C-terminal effector domain of the bipartite response regulators"/>
    <property type="match status" value="1"/>
</dbReference>
<feature type="modified residue" description="4-aspartylphosphate" evidence="8">
    <location>
        <position position="55"/>
    </location>
</feature>
<dbReference type="RefSeq" id="WP_161035553.1">
    <property type="nucleotide sequence ID" value="NZ_WWCL01000002.1"/>
</dbReference>
<evidence type="ECO:0000256" key="7">
    <source>
        <dbReference type="ARBA" id="ARBA00023163"/>
    </source>
</evidence>
<keyword evidence="13" id="KW-1185">Reference proteome</keyword>
<keyword evidence="2" id="KW-0963">Cytoplasm</keyword>
<evidence type="ECO:0000256" key="5">
    <source>
        <dbReference type="ARBA" id="ARBA00023015"/>
    </source>
</evidence>
<dbReference type="InterPro" id="IPR001789">
    <property type="entry name" value="Sig_transdc_resp-reg_receiver"/>
</dbReference>
<evidence type="ECO:0000256" key="8">
    <source>
        <dbReference type="PROSITE-ProRule" id="PRU00169"/>
    </source>
</evidence>
<organism evidence="12 13">
    <name type="scientific">Duganella fentianensis</name>
    <dbReference type="NCBI Taxonomy" id="2692177"/>
    <lineage>
        <taxon>Bacteria</taxon>
        <taxon>Pseudomonadati</taxon>
        <taxon>Pseudomonadota</taxon>
        <taxon>Betaproteobacteria</taxon>
        <taxon>Burkholderiales</taxon>
        <taxon>Oxalobacteraceae</taxon>
        <taxon>Telluria group</taxon>
        <taxon>Duganella</taxon>
    </lineage>
</organism>
<dbReference type="InterPro" id="IPR039420">
    <property type="entry name" value="WalR-like"/>
</dbReference>
<dbReference type="PANTHER" id="PTHR48111:SF4">
    <property type="entry name" value="DNA-BINDING DUAL TRANSCRIPTIONAL REGULATOR OMPR"/>
    <property type="match status" value="1"/>
</dbReference>
<keyword evidence="4" id="KW-0902">Two-component regulatory system</keyword>
<dbReference type="EMBL" id="WWCL01000002">
    <property type="protein sequence ID" value="MYN45226.1"/>
    <property type="molecule type" value="Genomic_DNA"/>
</dbReference>
<evidence type="ECO:0000259" key="10">
    <source>
        <dbReference type="PROSITE" id="PS50110"/>
    </source>
</evidence>
<dbReference type="InterPro" id="IPR011006">
    <property type="entry name" value="CheY-like_superfamily"/>
</dbReference>
<gene>
    <name evidence="12" type="ORF">GTP23_09145</name>
</gene>
<keyword evidence="3 8" id="KW-0597">Phosphoprotein</keyword>
<dbReference type="GO" id="GO:0000156">
    <property type="term" value="F:phosphorelay response regulator activity"/>
    <property type="evidence" value="ECO:0007669"/>
    <property type="project" value="TreeGrafter"/>
</dbReference>
<evidence type="ECO:0000259" key="11">
    <source>
        <dbReference type="PROSITE" id="PS51755"/>
    </source>
</evidence>
<dbReference type="InterPro" id="IPR001867">
    <property type="entry name" value="OmpR/PhoB-type_DNA-bd"/>
</dbReference>
<dbReference type="InterPro" id="IPR036388">
    <property type="entry name" value="WH-like_DNA-bd_sf"/>
</dbReference>
<evidence type="ECO:0000256" key="6">
    <source>
        <dbReference type="ARBA" id="ARBA00023125"/>
    </source>
</evidence>
<dbReference type="AlphaFoldDB" id="A0A845I2A6"/>
<keyword evidence="5" id="KW-0805">Transcription regulation</keyword>
<comment type="caution">
    <text evidence="12">The sequence shown here is derived from an EMBL/GenBank/DDBJ whole genome shotgun (WGS) entry which is preliminary data.</text>
</comment>
<evidence type="ECO:0000256" key="9">
    <source>
        <dbReference type="PROSITE-ProRule" id="PRU01091"/>
    </source>
</evidence>
<sequence>MNTADHILLVEDDPRLAEMLTEYLAQAAFRVTHAASGRTALNAMLAGDVDAVILDLMLPDMDGLEVCRQLRTSSDVPVLMLTARGDAIDRIIGLELGADDYLPKPFEPRELLARLRAILRRRNEHRHQPGLPPPGNAELLRFGRLEIDPAAHAARIAGQPCELTAYQFDLLLVLARHAGRVLSRDSLMELLKGEPLEAFDRSIDVHMSRIRAAVEDDPKKPRRIITVRGAGYLFAKVQD</sequence>
<evidence type="ECO:0000256" key="1">
    <source>
        <dbReference type="ARBA" id="ARBA00004496"/>
    </source>
</evidence>
<dbReference type="Proteomes" id="UP000444316">
    <property type="component" value="Unassembled WGS sequence"/>
</dbReference>
<keyword evidence="7" id="KW-0804">Transcription</keyword>
<feature type="DNA-binding region" description="OmpR/PhoB-type" evidence="9">
    <location>
        <begin position="137"/>
        <end position="236"/>
    </location>
</feature>
<dbReference type="SMART" id="SM00862">
    <property type="entry name" value="Trans_reg_C"/>
    <property type="match status" value="1"/>
</dbReference>